<dbReference type="InterPro" id="IPR004087">
    <property type="entry name" value="KH_dom"/>
</dbReference>
<dbReference type="AlphaFoldDB" id="A0A0L0SDI4"/>
<dbReference type="InterPro" id="IPR036612">
    <property type="entry name" value="KH_dom_type_1_sf"/>
</dbReference>
<protein>
    <recommendedName>
        <fullName evidence="2">K Homology domain-containing protein</fullName>
    </recommendedName>
</protein>
<dbReference type="SUPFAM" id="SSF54791">
    <property type="entry name" value="Eukaryotic type KH-domain (KH-domain type I)"/>
    <property type="match status" value="2"/>
</dbReference>
<evidence type="ECO:0000313" key="4">
    <source>
        <dbReference type="Proteomes" id="UP000054350"/>
    </source>
</evidence>
<dbReference type="VEuPathDB" id="FungiDB:AMAG_18556"/>
<organism evidence="3 4">
    <name type="scientific">Allomyces macrogynus (strain ATCC 38327)</name>
    <name type="common">Allomyces javanicus var. macrogynus</name>
    <dbReference type="NCBI Taxonomy" id="578462"/>
    <lineage>
        <taxon>Eukaryota</taxon>
        <taxon>Fungi</taxon>
        <taxon>Fungi incertae sedis</taxon>
        <taxon>Blastocladiomycota</taxon>
        <taxon>Blastocladiomycetes</taxon>
        <taxon>Blastocladiales</taxon>
        <taxon>Blastocladiaceae</taxon>
        <taxon>Allomyces</taxon>
    </lineage>
</organism>
<dbReference type="SMART" id="SM00322">
    <property type="entry name" value="KH"/>
    <property type="match status" value="1"/>
</dbReference>
<evidence type="ECO:0000259" key="2">
    <source>
        <dbReference type="SMART" id="SM00322"/>
    </source>
</evidence>
<dbReference type="Gene3D" id="3.30.1370.10">
    <property type="entry name" value="K Homology domain, type 1"/>
    <property type="match status" value="1"/>
</dbReference>
<dbReference type="Proteomes" id="UP000054350">
    <property type="component" value="Unassembled WGS sequence"/>
</dbReference>
<proteinExistence type="predicted"/>
<dbReference type="EMBL" id="GG745336">
    <property type="protein sequence ID" value="KNE60546.1"/>
    <property type="molecule type" value="Genomic_DNA"/>
</dbReference>
<dbReference type="PROSITE" id="PS50084">
    <property type="entry name" value="KH_TYPE_1"/>
    <property type="match status" value="2"/>
</dbReference>
<evidence type="ECO:0000313" key="3">
    <source>
        <dbReference type="EMBL" id="KNE60546.1"/>
    </source>
</evidence>
<dbReference type="GO" id="GO:0003723">
    <property type="term" value="F:RNA binding"/>
    <property type="evidence" value="ECO:0007669"/>
    <property type="project" value="UniProtKB-UniRule"/>
</dbReference>
<gene>
    <name evidence="3" type="ORF">AMAG_18556</name>
</gene>
<keyword evidence="1" id="KW-0694">RNA-binding</keyword>
<reference evidence="3 4" key="1">
    <citation type="submission" date="2009-11" db="EMBL/GenBank/DDBJ databases">
        <title>Annotation of Allomyces macrogynus ATCC 38327.</title>
        <authorList>
            <consortium name="The Broad Institute Genome Sequencing Platform"/>
            <person name="Russ C."/>
            <person name="Cuomo C."/>
            <person name="Burger G."/>
            <person name="Gray M.W."/>
            <person name="Holland P.W.H."/>
            <person name="King N."/>
            <person name="Lang F.B.F."/>
            <person name="Roger A.J."/>
            <person name="Ruiz-Trillo I."/>
            <person name="Young S.K."/>
            <person name="Zeng Q."/>
            <person name="Gargeya S."/>
            <person name="Fitzgerald M."/>
            <person name="Haas B."/>
            <person name="Abouelleil A."/>
            <person name="Alvarado L."/>
            <person name="Arachchi H.M."/>
            <person name="Berlin A."/>
            <person name="Chapman S.B."/>
            <person name="Gearin G."/>
            <person name="Goldberg J."/>
            <person name="Griggs A."/>
            <person name="Gujja S."/>
            <person name="Hansen M."/>
            <person name="Heiman D."/>
            <person name="Howarth C."/>
            <person name="Larimer J."/>
            <person name="Lui A."/>
            <person name="MacDonald P.J.P."/>
            <person name="McCowen C."/>
            <person name="Montmayeur A."/>
            <person name="Murphy C."/>
            <person name="Neiman D."/>
            <person name="Pearson M."/>
            <person name="Priest M."/>
            <person name="Roberts A."/>
            <person name="Saif S."/>
            <person name="Shea T."/>
            <person name="Sisk P."/>
            <person name="Stolte C."/>
            <person name="Sykes S."/>
            <person name="Wortman J."/>
            <person name="Nusbaum C."/>
            <person name="Birren B."/>
        </authorList>
    </citation>
    <scope>NUCLEOTIDE SEQUENCE [LARGE SCALE GENOMIC DNA]</scope>
    <source>
        <strain evidence="3 4">ATCC 38327</strain>
    </source>
</reference>
<name>A0A0L0SDI4_ALLM3</name>
<dbReference type="CDD" id="cd00105">
    <property type="entry name" value="KH-I"/>
    <property type="match status" value="1"/>
</dbReference>
<feature type="domain" description="K Homology" evidence="2">
    <location>
        <begin position="118"/>
        <end position="173"/>
    </location>
</feature>
<accession>A0A0L0SDI4</accession>
<sequence>MTVPKALHRRLIGPGGSAIRELMAPLNATEETAAAATAGKKGSKAAPGVSEEIKAIVRGIFALDGDRALADAAANGGAFRVDVRFPKSGETVEVRAATAELLDSAIELLEAKVASLEGEITVVLRLPAAVLPTIIGRGGSGVRELQTAEVIKVSGPSEADVDEAVQMIREAVERGLDKKH</sequence>
<reference evidence="4" key="2">
    <citation type="submission" date="2009-11" db="EMBL/GenBank/DDBJ databases">
        <title>The Genome Sequence of Allomyces macrogynus strain ATCC 38327.</title>
        <authorList>
            <consortium name="The Broad Institute Genome Sequencing Platform"/>
            <person name="Russ C."/>
            <person name="Cuomo C."/>
            <person name="Shea T."/>
            <person name="Young S.K."/>
            <person name="Zeng Q."/>
            <person name="Koehrsen M."/>
            <person name="Haas B."/>
            <person name="Borodovsky M."/>
            <person name="Guigo R."/>
            <person name="Alvarado L."/>
            <person name="Berlin A."/>
            <person name="Borenstein D."/>
            <person name="Chen Z."/>
            <person name="Engels R."/>
            <person name="Freedman E."/>
            <person name="Gellesch M."/>
            <person name="Goldberg J."/>
            <person name="Griggs A."/>
            <person name="Gujja S."/>
            <person name="Heiman D."/>
            <person name="Hepburn T."/>
            <person name="Howarth C."/>
            <person name="Jen D."/>
            <person name="Larson L."/>
            <person name="Lewis B."/>
            <person name="Mehta T."/>
            <person name="Park D."/>
            <person name="Pearson M."/>
            <person name="Roberts A."/>
            <person name="Saif S."/>
            <person name="Shenoy N."/>
            <person name="Sisk P."/>
            <person name="Stolte C."/>
            <person name="Sykes S."/>
            <person name="Walk T."/>
            <person name="White J."/>
            <person name="Yandava C."/>
            <person name="Burger G."/>
            <person name="Gray M.W."/>
            <person name="Holland P.W.H."/>
            <person name="King N."/>
            <person name="Lang F.B.F."/>
            <person name="Roger A.J."/>
            <person name="Ruiz-Trillo I."/>
            <person name="Lander E."/>
            <person name="Nusbaum C."/>
        </authorList>
    </citation>
    <scope>NUCLEOTIDE SEQUENCE [LARGE SCALE GENOMIC DNA]</scope>
    <source>
        <strain evidence="4">ATCC 38327</strain>
    </source>
</reference>
<keyword evidence="4" id="KW-1185">Reference proteome</keyword>
<evidence type="ECO:0000256" key="1">
    <source>
        <dbReference type="PROSITE-ProRule" id="PRU00117"/>
    </source>
</evidence>
<dbReference type="OrthoDB" id="10027144at2759"/>